<dbReference type="Proteomes" id="UP000176864">
    <property type="component" value="Unassembled WGS sequence"/>
</dbReference>
<evidence type="ECO:0000256" key="1">
    <source>
        <dbReference type="SAM" id="Phobius"/>
    </source>
</evidence>
<feature type="transmembrane region" description="Helical" evidence="1">
    <location>
        <begin position="103"/>
        <end position="123"/>
    </location>
</feature>
<dbReference type="STRING" id="1817824.A2751_00820"/>
<comment type="caution">
    <text evidence="2">The sequence shown here is derived from an EMBL/GenBank/DDBJ whole genome shotgun (WGS) entry which is preliminary data.</text>
</comment>
<feature type="transmembrane region" description="Helical" evidence="1">
    <location>
        <begin position="21"/>
        <end position="42"/>
    </location>
</feature>
<sequence>MSAQGGSASGGKKGSTWFLRGVLLIMALIALAVGIFAVPAIYNATPKEYPVDINYLRLFVGGLYLSIIPFYVALYQALKLLNFIDHDTAFSEASVSALKTIKYSAIAVSVLHGTAIPFLFQIAELDDAPGVLVLALAFTCAPLVIAVFAAVLEKLLQNAISIKSENDLTV</sequence>
<feature type="transmembrane region" description="Helical" evidence="1">
    <location>
        <begin position="54"/>
        <end position="74"/>
    </location>
</feature>
<feature type="transmembrane region" description="Helical" evidence="1">
    <location>
        <begin position="129"/>
        <end position="152"/>
    </location>
</feature>
<dbReference type="InterPro" id="IPR021354">
    <property type="entry name" value="DUF2975"/>
</dbReference>
<organism evidence="2 3">
    <name type="scientific">Candidatus Doudnabacteria bacterium RIFCSPHIGHO2_01_FULL_46_14</name>
    <dbReference type="NCBI Taxonomy" id="1817824"/>
    <lineage>
        <taxon>Bacteria</taxon>
        <taxon>Candidatus Doudnaibacteriota</taxon>
    </lineage>
</organism>
<name>A0A1F5NN55_9BACT</name>
<dbReference type="EMBL" id="MFEK01000010">
    <property type="protein sequence ID" value="OGE79058.1"/>
    <property type="molecule type" value="Genomic_DNA"/>
</dbReference>
<evidence type="ECO:0000313" key="3">
    <source>
        <dbReference type="Proteomes" id="UP000176864"/>
    </source>
</evidence>
<dbReference type="Pfam" id="PF11188">
    <property type="entry name" value="DUF2975"/>
    <property type="match status" value="1"/>
</dbReference>
<keyword evidence="1" id="KW-0812">Transmembrane</keyword>
<protein>
    <recommendedName>
        <fullName evidence="4">DUF2975 domain-containing protein</fullName>
    </recommendedName>
</protein>
<gene>
    <name evidence="2" type="ORF">A2751_00820</name>
</gene>
<keyword evidence="1" id="KW-1133">Transmembrane helix</keyword>
<proteinExistence type="predicted"/>
<dbReference type="AlphaFoldDB" id="A0A1F5NN55"/>
<evidence type="ECO:0000313" key="2">
    <source>
        <dbReference type="EMBL" id="OGE79058.1"/>
    </source>
</evidence>
<accession>A0A1F5NN55</accession>
<reference evidence="2 3" key="1">
    <citation type="journal article" date="2016" name="Nat. Commun.">
        <title>Thousands of microbial genomes shed light on interconnected biogeochemical processes in an aquifer system.</title>
        <authorList>
            <person name="Anantharaman K."/>
            <person name="Brown C.T."/>
            <person name="Hug L.A."/>
            <person name="Sharon I."/>
            <person name="Castelle C.J."/>
            <person name="Probst A.J."/>
            <person name="Thomas B.C."/>
            <person name="Singh A."/>
            <person name="Wilkins M.J."/>
            <person name="Karaoz U."/>
            <person name="Brodie E.L."/>
            <person name="Williams K.H."/>
            <person name="Hubbard S.S."/>
            <person name="Banfield J.F."/>
        </authorList>
    </citation>
    <scope>NUCLEOTIDE SEQUENCE [LARGE SCALE GENOMIC DNA]</scope>
</reference>
<evidence type="ECO:0008006" key="4">
    <source>
        <dbReference type="Google" id="ProtNLM"/>
    </source>
</evidence>
<keyword evidence="1" id="KW-0472">Membrane</keyword>